<evidence type="ECO:0000313" key="1">
    <source>
        <dbReference type="EMBL" id="KAG9474102.1"/>
    </source>
</evidence>
<comment type="caution">
    <text evidence="1">The sequence shown here is derived from an EMBL/GenBank/DDBJ whole genome shotgun (WGS) entry which is preliminary data.</text>
</comment>
<evidence type="ECO:0000313" key="2">
    <source>
        <dbReference type="Proteomes" id="UP000770717"/>
    </source>
</evidence>
<accession>A0A8J6ER89</accession>
<organism evidence="1 2">
    <name type="scientific">Eleutherodactylus coqui</name>
    <name type="common">Puerto Rican coqui</name>
    <dbReference type="NCBI Taxonomy" id="57060"/>
    <lineage>
        <taxon>Eukaryota</taxon>
        <taxon>Metazoa</taxon>
        <taxon>Chordata</taxon>
        <taxon>Craniata</taxon>
        <taxon>Vertebrata</taxon>
        <taxon>Euteleostomi</taxon>
        <taxon>Amphibia</taxon>
        <taxon>Batrachia</taxon>
        <taxon>Anura</taxon>
        <taxon>Neobatrachia</taxon>
        <taxon>Hyloidea</taxon>
        <taxon>Eleutherodactylidae</taxon>
        <taxon>Eleutherodactylinae</taxon>
        <taxon>Eleutherodactylus</taxon>
        <taxon>Eleutherodactylus</taxon>
    </lineage>
</organism>
<dbReference type="AlphaFoldDB" id="A0A8J6ER89"/>
<reference evidence="1" key="1">
    <citation type="thesis" date="2020" institute="ProQuest LLC" country="789 East Eisenhower Parkway, Ann Arbor, MI, USA">
        <title>Comparative Genomics and Chromosome Evolution.</title>
        <authorList>
            <person name="Mudd A.B."/>
        </authorList>
    </citation>
    <scope>NUCLEOTIDE SEQUENCE</scope>
    <source>
        <strain evidence="1">HN-11 Male</strain>
        <tissue evidence="1">Kidney and liver</tissue>
    </source>
</reference>
<sequence length="90" mass="10281">MGMNYRAFHFRRNHVILQFLVSEYHTSVYSEACLGFCELEFALKILKVATAGLQALLHPQQGQSKDTFTGYVCWALKSQTAFHRGARVIQ</sequence>
<proteinExistence type="predicted"/>
<dbReference type="Proteomes" id="UP000770717">
    <property type="component" value="Unassembled WGS sequence"/>
</dbReference>
<gene>
    <name evidence="1" type="ORF">GDO78_004414</name>
</gene>
<name>A0A8J6ER89_ELECQ</name>
<keyword evidence="2" id="KW-1185">Reference proteome</keyword>
<protein>
    <submittedName>
        <fullName evidence="1">Uncharacterized protein</fullName>
    </submittedName>
</protein>
<dbReference type="EMBL" id="WNTK01000013">
    <property type="protein sequence ID" value="KAG9474102.1"/>
    <property type="molecule type" value="Genomic_DNA"/>
</dbReference>